<reference evidence="1" key="1">
    <citation type="submission" date="2021-06" db="EMBL/GenBank/DDBJ databases">
        <authorList>
            <person name="Hodson N. C."/>
            <person name="Mongue J. A."/>
            <person name="Jaron S. K."/>
        </authorList>
    </citation>
    <scope>NUCLEOTIDE SEQUENCE</scope>
</reference>
<dbReference type="Proteomes" id="UP000708208">
    <property type="component" value="Unassembled WGS sequence"/>
</dbReference>
<organism evidence="1 2">
    <name type="scientific">Allacma fusca</name>
    <dbReference type="NCBI Taxonomy" id="39272"/>
    <lineage>
        <taxon>Eukaryota</taxon>
        <taxon>Metazoa</taxon>
        <taxon>Ecdysozoa</taxon>
        <taxon>Arthropoda</taxon>
        <taxon>Hexapoda</taxon>
        <taxon>Collembola</taxon>
        <taxon>Symphypleona</taxon>
        <taxon>Sminthuridae</taxon>
        <taxon>Allacma</taxon>
    </lineage>
</organism>
<sequence>MIQNFLGLIANATSIAATAATKITEQKLYTMSVMRRNRNLLCGIQSIMIHREPRLKQYWKK</sequence>
<comment type="caution">
    <text evidence="1">The sequence shown here is derived from an EMBL/GenBank/DDBJ whole genome shotgun (WGS) entry which is preliminary data.</text>
</comment>
<evidence type="ECO:0000313" key="2">
    <source>
        <dbReference type="Proteomes" id="UP000708208"/>
    </source>
</evidence>
<accession>A0A8J2LEP0</accession>
<protein>
    <submittedName>
        <fullName evidence="1">Uncharacterized protein</fullName>
    </submittedName>
</protein>
<proteinExistence type="predicted"/>
<gene>
    <name evidence="1" type="ORF">AFUS01_LOCUS40103</name>
</gene>
<dbReference type="EMBL" id="CAJVCH010555144">
    <property type="protein sequence ID" value="CAG7830291.1"/>
    <property type="molecule type" value="Genomic_DNA"/>
</dbReference>
<evidence type="ECO:0000313" key="1">
    <source>
        <dbReference type="EMBL" id="CAG7830291.1"/>
    </source>
</evidence>
<name>A0A8J2LEP0_9HEXA</name>
<dbReference type="AlphaFoldDB" id="A0A8J2LEP0"/>
<keyword evidence="2" id="KW-1185">Reference proteome</keyword>
<feature type="non-terminal residue" evidence="1">
    <location>
        <position position="61"/>
    </location>
</feature>